<dbReference type="RefSeq" id="WP_082404040.1">
    <property type="nucleotide sequence ID" value="NZ_AYYO01000050.1"/>
</dbReference>
<organism evidence="3 4">
    <name type="scientific">Lacticaseibacillus sharpeae JCM 1186 = DSM 20505</name>
    <dbReference type="NCBI Taxonomy" id="1291052"/>
    <lineage>
        <taxon>Bacteria</taxon>
        <taxon>Bacillati</taxon>
        <taxon>Bacillota</taxon>
        <taxon>Bacilli</taxon>
        <taxon>Lactobacillales</taxon>
        <taxon>Lactobacillaceae</taxon>
        <taxon>Lacticaseibacillus</taxon>
    </lineage>
</organism>
<dbReference type="Gene3D" id="2.60.40.1080">
    <property type="match status" value="1"/>
</dbReference>
<feature type="domain" description="BIG2" evidence="2">
    <location>
        <begin position="115"/>
        <end position="196"/>
    </location>
</feature>
<reference evidence="3 4" key="1">
    <citation type="journal article" date="2015" name="Genome Announc.">
        <title>Expanding the biotechnology potential of lactobacilli through comparative genomics of 213 strains and associated genera.</title>
        <authorList>
            <person name="Sun Z."/>
            <person name="Harris H.M."/>
            <person name="McCann A."/>
            <person name="Guo C."/>
            <person name="Argimon S."/>
            <person name="Zhang W."/>
            <person name="Yang X."/>
            <person name="Jeffery I.B."/>
            <person name="Cooney J.C."/>
            <person name="Kagawa T.F."/>
            <person name="Liu W."/>
            <person name="Song Y."/>
            <person name="Salvetti E."/>
            <person name="Wrobel A."/>
            <person name="Rasinkangas P."/>
            <person name="Parkhill J."/>
            <person name="Rea M.C."/>
            <person name="O'Sullivan O."/>
            <person name="Ritari J."/>
            <person name="Douillard F.P."/>
            <person name="Paul Ross R."/>
            <person name="Yang R."/>
            <person name="Briner A.E."/>
            <person name="Felis G.E."/>
            <person name="de Vos W.M."/>
            <person name="Barrangou R."/>
            <person name="Klaenhammer T.R."/>
            <person name="Caufield P.W."/>
            <person name="Cui Y."/>
            <person name="Zhang H."/>
            <person name="O'Toole P.W."/>
        </authorList>
    </citation>
    <scope>NUCLEOTIDE SEQUENCE [LARGE SCALE GENOMIC DNA]</scope>
    <source>
        <strain evidence="3 4">DSM 20505</strain>
    </source>
</reference>
<dbReference type="InterPro" id="IPR008964">
    <property type="entry name" value="Invasin/intimin_cell_adhesion"/>
</dbReference>
<proteinExistence type="predicted"/>
<dbReference type="InterPro" id="IPR003343">
    <property type="entry name" value="Big_2"/>
</dbReference>
<sequence>MAKLAIFKKGEDTPLVTSGDDGKAAITGLSPETAVAAGDYQAALTDGNKYGDKVDVPAFTTLPDYAAKGTAAGKADGDAGKTAADNSSQPQEYQDAYTAAYTPAKAVFDAAQPKPATGIKLQATMSLKVGDTKKPTLAADPADAADAAAVVAATTYKSSDETIATVAADGTITAVAAGTATITATSGTFTGDCKVTVAAAA</sequence>
<accession>A0A0R1ZI19</accession>
<evidence type="ECO:0000313" key="4">
    <source>
        <dbReference type="Proteomes" id="UP000051679"/>
    </source>
</evidence>
<comment type="caution">
    <text evidence="3">The sequence shown here is derived from an EMBL/GenBank/DDBJ whole genome shotgun (WGS) entry which is preliminary data.</text>
</comment>
<dbReference type="SUPFAM" id="SSF49373">
    <property type="entry name" value="Invasin/intimin cell-adhesion fragments"/>
    <property type="match status" value="1"/>
</dbReference>
<keyword evidence="4" id="KW-1185">Reference proteome</keyword>
<gene>
    <name evidence="3" type="ORF">FC18_GL002326</name>
</gene>
<dbReference type="EMBL" id="AYYO01000050">
    <property type="protein sequence ID" value="KRM54616.1"/>
    <property type="molecule type" value="Genomic_DNA"/>
</dbReference>
<feature type="compositionally biased region" description="Low complexity" evidence="1">
    <location>
        <begin position="70"/>
        <end position="85"/>
    </location>
</feature>
<feature type="region of interest" description="Disordered" evidence="1">
    <location>
        <begin position="70"/>
        <end position="91"/>
    </location>
</feature>
<evidence type="ECO:0000259" key="2">
    <source>
        <dbReference type="SMART" id="SM00635"/>
    </source>
</evidence>
<dbReference type="Pfam" id="PF02368">
    <property type="entry name" value="Big_2"/>
    <property type="match status" value="1"/>
</dbReference>
<protein>
    <recommendedName>
        <fullName evidence="2">BIG2 domain-containing protein</fullName>
    </recommendedName>
</protein>
<evidence type="ECO:0000256" key="1">
    <source>
        <dbReference type="SAM" id="MobiDB-lite"/>
    </source>
</evidence>
<evidence type="ECO:0000313" key="3">
    <source>
        <dbReference type="EMBL" id="KRM54616.1"/>
    </source>
</evidence>
<name>A0A0R1ZI19_9LACO</name>
<dbReference type="STRING" id="1291052.FC18_GL002326"/>
<dbReference type="AlphaFoldDB" id="A0A0R1ZI19"/>
<dbReference type="Proteomes" id="UP000051679">
    <property type="component" value="Unassembled WGS sequence"/>
</dbReference>
<dbReference type="PATRIC" id="fig|1291052.5.peg.2400"/>
<dbReference type="SMART" id="SM00635">
    <property type="entry name" value="BID_2"/>
    <property type="match status" value="1"/>
</dbReference>
<dbReference type="OrthoDB" id="2314044at2"/>